<reference evidence="6 7" key="1">
    <citation type="submission" date="2017-04" db="EMBL/GenBank/DDBJ databases">
        <title>Draft genome sequence of Tuber borchii Vittad., a whitish edible truffle.</title>
        <authorList>
            <consortium name="DOE Joint Genome Institute"/>
            <person name="Murat C."/>
            <person name="Kuo A."/>
            <person name="Barry K.W."/>
            <person name="Clum A."/>
            <person name="Dockter R.B."/>
            <person name="Fauchery L."/>
            <person name="Iotti M."/>
            <person name="Kohler A."/>
            <person name="Labutti K."/>
            <person name="Lindquist E.A."/>
            <person name="Lipzen A."/>
            <person name="Ohm R.A."/>
            <person name="Wang M."/>
            <person name="Grigoriev I.V."/>
            <person name="Zambonelli A."/>
            <person name="Martin F.M."/>
        </authorList>
    </citation>
    <scope>NUCLEOTIDE SEQUENCE [LARGE SCALE GENOMIC DNA]</scope>
    <source>
        <strain evidence="6 7">Tbo3840</strain>
    </source>
</reference>
<dbReference type="PRINTS" id="PR00059">
    <property type="entry name" value="RIBOSOMALL6"/>
</dbReference>
<dbReference type="STRING" id="42251.A0A2T6ZLN9"/>
<dbReference type="Proteomes" id="UP000244722">
    <property type="component" value="Unassembled WGS sequence"/>
</dbReference>
<gene>
    <name evidence="6" type="ORF">B9Z19DRAFT_1115906</name>
</gene>
<evidence type="ECO:0000256" key="4">
    <source>
        <dbReference type="RuleBase" id="RU003869"/>
    </source>
</evidence>
<keyword evidence="7" id="KW-1185">Reference proteome</keyword>
<comment type="similarity">
    <text evidence="1 4">Belongs to the universal ribosomal protein uL6 family.</text>
</comment>
<name>A0A2T6ZLN9_TUBBO</name>
<dbReference type="GO" id="GO:0006412">
    <property type="term" value="P:translation"/>
    <property type="evidence" value="ECO:0007669"/>
    <property type="project" value="InterPro"/>
</dbReference>
<accession>A0A2T6ZLN9</accession>
<dbReference type="Gene3D" id="3.90.930.12">
    <property type="entry name" value="Ribosomal protein L6, alpha-beta domain"/>
    <property type="match status" value="2"/>
</dbReference>
<dbReference type="InterPro" id="IPR019906">
    <property type="entry name" value="Ribosomal_uL6_bac-type"/>
</dbReference>
<dbReference type="PANTHER" id="PTHR11655:SF14">
    <property type="entry name" value="LARGE RIBOSOMAL SUBUNIT PROTEIN UL6M"/>
    <property type="match status" value="1"/>
</dbReference>
<evidence type="ECO:0000259" key="5">
    <source>
        <dbReference type="Pfam" id="PF00347"/>
    </source>
</evidence>
<dbReference type="InterPro" id="IPR000702">
    <property type="entry name" value="Ribosomal_uL6-like"/>
</dbReference>
<sequence>MLLPLNRCLRHAPKKYVRKFSSTSRASSKIGQSPVVIPDTVILTKLPPPMSKNPRETPIGSLQVKGPLGKLSLRLPPFVTITETPIPSSTSRRATVTVENAKIRQQREMWGTSRANLQKLVLGVTEGHSAILRLVGVGYRAMTGSGGRVLQMRLGYSHTIEMSVPQGVKCSVPTPTRILLEGVDKTKVNQFAAGIRAWRIPEPYKGKVCALLGRWRERRRRRTLMMAD</sequence>
<evidence type="ECO:0000256" key="2">
    <source>
        <dbReference type="ARBA" id="ARBA00022980"/>
    </source>
</evidence>
<dbReference type="PANTHER" id="PTHR11655">
    <property type="entry name" value="60S/50S RIBOSOMAL PROTEIN L6/L9"/>
    <property type="match status" value="1"/>
</dbReference>
<dbReference type="InterPro" id="IPR020040">
    <property type="entry name" value="Ribosomal_uL6_a/b-dom"/>
</dbReference>
<dbReference type="GO" id="GO:0003735">
    <property type="term" value="F:structural constituent of ribosome"/>
    <property type="evidence" value="ECO:0007669"/>
    <property type="project" value="InterPro"/>
</dbReference>
<keyword evidence="3 4" id="KW-0687">Ribonucleoprotein</keyword>
<proteinExistence type="inferred from homology"/>
<dbReference type="Pfam" id="PF00347">
    <property type="entry name" value="Ribosomal_L6"/>
    <property type="match status" value="1"/>
</dbReference>
<organism evidence="6 7">
    <name type="scientific">Tuber borchii</name>
    <name type="common">White truffle</name>
    <dbReference type="NCBI Taxonomy" id="42251"/>
    <lineage>
        <taxon>Eukaryota</taxon>
        <taxon>Fungi</taxon>
        <taxon>Dikarya</taxon>
        <taxon>Ascomycota</taxon>
        <taxon>Pezizomycotina</taxon>
        <taxon>Pezizomycetes</taxon>
        <taxon>Pezizales</taxon>
        <taxon>Tuberaceae</taxon>
        <taxon>Tuber</taxon>
    </lineage>
</organism>
<protein>
    <submittedName>
        <fullName evidence="6">Mitochondrial 54S ribosomal protein YmL16</fullName>
    </submittedName>
</protein>
<comment type="caution">
    <text evidence="6">The sequence shown here is derived from an EMBL/GenBank/DDBJ whole genome shotgun (WGS) entry which is preliminary data.</text>
</comment>
<dbReference type="GO" id="GO:0005762">
    <property type="term" value="C:mitochondrial large ribosomal subunit"/>
    <property type="evidence" value="ECO:0007669"/>
    <property type="project" value="TreeGrafter"/>
</dbReference>
<evidence type="ECO:0000256" key="1">
    <source>
        <dbReference type="ARBA" id="ARBA00009356"/>
    </source>
</evidence>
<evidence type="ECO:0000313" key="7">
    <source>
        <dbReference type="Proteomes" id="UP000244722"/>
    </source>
</evidence>
<feature type="domain" description="Large ribosomal subunit protein uL6 alpha-beta" evidence="5">
    <location>
        <begin position="135"/>
        <end position="208"/>
    </location>
</feature>
<dbReference type="SUPFAM" id="SSF56053">
    <property type="entry name" value="Ribosomal protein L6"/>
    <property type="match status" value="2"/>
</dbReference>
<evidence type="ECO:0000313" key="6">
    <source>
        <dbReference type="EMBL" id="PUU76401.1"/>
    </source>
</evidence>
<dbReference type="AlphaFoldDB" id="A0A2T6ZLN9"/>
<dbReference type="InterPro" id="IPR036789">
    <property type="entry name" value="Ribosomal_uL6-like_a/b-dom_sf"/>
</dbReference>
<dbReference type="GO" id="GO:0019843">
    <property type="term" value="F:rRNA binding"/>
    <property type="evidence" value="ECO:0007669"/>
    <property type="project" value="InterPro"/>
</dbReference>
<evidence type="ECO:0000256" key="3">
    <source>
        <dbReference type="ARBA" id="ARBA00023274"/>
    </source>
</evidence>
<dbReference type="EMBL" id="NESQ01000190">
    <property type="protein sequence ID" value="PUU76401.1"/>
    <property type="molecule type" value="Genomic_DNA"/>
</dbReference>
<dbReference type="OrthoDB" id="540873at2759"/>
<keyword evidence="2 4" id="KW-0689">Ribosomal protein</keyword>